<evidence type="ECO:0000259" key="12">
    <source>
        <dbReference type="PROSITE" id="PS51163"/>
    </source>
</evidence>
<dbReference type="GO" id="GO:0008033">
    <property type="term" value="P:tRNA processing"/>
    <property type="evidence" value="ECO:0007669"/>
    <property type="project" value="UniProtKB-KW"/>
</dbReference>
<gene>
    <name evidence="13" type="ORF">HTSR_0068</name>
</gene>
<dbReference type="EMBL" id="CP016070">
    <property type="protein sequence ID" value="AOW79278.1"/>
    <property type="molecule type" value="Genomic_DNA"/>
</dbReference>
<evidence type="ECO:0000256" key="1">
    <source>
        <dbReference type="ARBA" id="ARBA00004496"/>
    </source>
</evidence>
<sequence length="202" mass="21168">MAERLDGRQDDAITRAAAALDRGELVVYPTETVYGLGADALDPAAIERVFDAKHRDRDEPVSLAVPSAAAARDYVTPSEREAEFMAAFLPGPVTVVLERKPIVPDVLTGGRAKVGIRVPDHAVAQALLAEFAPITATSANVSGRPSATRPEAVDPELEAAVAVILEAGRTGGAGSTVVDVATDELLREGPEADAIRDWLASH</sequence>
<comment type="subcellular location">
    <subcellularLocation>
        <location evidence="1">Cytoplasm</location>
    </subcellularLocation>
</comment>
<name>A0A1D8S1Q2_9EURY</name>
<dbReference type="GO" id="GO:0003725">
    <property type="term" value="F:double-stranded RNA binding"/>
    <property type="evidence" value="ECO:0007669"/>
    <property type="project" value="InterPro"/>
</dbReference>
<dbReference type="STRING" id="1873524.HSR6_0067"/>
<evidence type="ECO:0000256" key="8">
    <source>
        <dbReference type="ARBA" id="ARBA00022741"/>
    </source>
</evidence>
<keyword evidence="4" id="KW-0963">Cytoplasm</keyword>
<dbReference type="RefSeq" id="WP_070364059.1">
    <property type="nucleotide sequence ID" value="NZ_CP016070.1"/>
</dbReference>
<protein>
    <recommendedName>
        <fullName evidence="10">L-threonylcarbamoyladenylate synthase</fullName>
        <ecNumber evidence="3">2.7.7.87</ecNumber>
    </recommendedName>
    <alternativeName>
        <fullName evidence="10">L-threonylcarbamoyladenylate synthase</fullName>
    </alternativeName>
</protein>
<dbReference type="GO" id="GO:0005737">
    <property type="term" value="C:cytoplasm"/>
    <property type="evidence" value="ECO:0007669"/>
    <property type="project" value="UniProtKB-SubCell"/>
</dbReference>
<dbReference type="PROSITE" id="PS51163">
    <property type="entry name" value="YRDC"/>
    <property type="match status" value="1"/>
</dbReference>
<organism evidence="13 14">
    <name type="scientific">Halodesulfurarchaeum formicicum</name>
    <dbReference type="NCBI Taxonomy" id="1873524"/>
    <lineage>
        <taxon>Archaea</taxon>
        <taxon>Methanobacteriati</taxon>
        <taxon>Methanobacteriota</taxon>
        <taxon>Stenosarchaea group</taxon>
        <taxon>Halobacteria</taxon>
        <taxon>Halobacteriales</taxon>
        <taxon>Halobacteriaceae</taxon>
        <taxon>Halodesulfurarchaeum</taxon>
    </lineage>
</organism>
<dbReference type="PANTHER" id="PTHR17490:SF16">
    <property type="entry name" value="THREONYLCARBAMOYL-AMP SYNTHASE"/>
    <property type="match status" value="1"/>
</dbReference>
<dbReference type="GO" id="GO:0000049">
    <property type="term" value="F:tRNA binding"/>
    <property type="evidence" value="ECO:0007669"/>
    <property type="project" value="TreeGrafter"/>
</dbReference>
<keyword evidence="8" id="KW-0547">Nucleotide-binding</keyword>
<dbReference type="GeneID" id="29828087"/>
<keyword evidence="5" id="KW-0808">Transferase</keyword>
<evidence type="ECO:0000256" key="11">
    <source>
        <dbReference type="ARBA" id="ARBA00048366"/>
    </source>
</evidence>
<evidence type="ECO:0000256" key="6">
    <source>
        <dbReference type="ARBA" id="ARBA00022694"/>
    </source>
</evidence>
<reference evidence="13 14" key="1">
    <citation type="submission" date="2016-06" db="EMBL/GenBank/DDBJ databases">
        <title>Discovery of anaerobic lithoheterotrophic haloarchaeon capable of sulfur respiration by hydrogen and formate.</title>
        <authorList>
            <person name="Sorokin D.Y."/>
            <person name="Kublanov I.V."/>
            <person name="Roman P."/>
            <person name="Sinninghe Damste J.S."/>
            <person name="Golyshin P.N."/>
            <person name="Rojo D."/>
            <person name="Ciordia S."/>
            <person name="Mena Md.C."/>
            <person name="Ferrer M."/>
            <person name="Smedile F."/>
            <person name="Messina E."/>
            <person name="La Cono V."/>
            <person name="Yakimov M.M."/>
        </authorList>
    </citation>
    <scope>NUCLEOTIDE SEQUENCE [LARGE SCALE GENOMIC DNA]</scope>
    <source>
        <strain evidence="13 14">HTSR1</strain>
    </source>
</reference>
<comment type="similarity">
    <text evidence="2">Belongs to the SUA5 family.</text>
</comment>
<dbReference type="GO" id="GO:0061710">
    <property type="term" value="F:L-threonylcarbamoyladenylate synthase"/>
    <property type="evidence" value="ECO:0007669"/>
    <property type="project" value="UniProtKB-EC"/>
</dbReference>
<dbReference type="NCBIfam" id="TIGR00057">
    <property type="entry name" value="L-threonylcarbamoyladenylate synthase"/>
    <property type="match status" value="1"/>
</dbReference>
<dbReference type="InterPro" id="IPR050156">
    <property type="entry name" value="TC-AMP_synthase_SUA5"/>
</dbReference>
<dbReference type="InterPro" id="IPR006070">
    <property type="entry name" value="Sua5-like_dom"/>
</dbReference>
<dbReference type="EC" id="2.7.7.87" evidence="3"/>
<dbReference type="GO" id="GO:0006450">
    <property type="term" value="P:regulation of translational fidelity"/>
    <property type="evidence" value="ECO:0007669"/>
    <property type="project" value="TreeGrafter"/>
</dbReference>
<dbReference type="GO" id="GO:0005524">
    <property type="term" value="F:ATP binding"/>
    <property type="evidence" value="ECO:0007669"/>
    <property type="project" value="UniProtKB-KW"/>
</dbReference>
<comment type="catalytic activity">
    <reaction evidence="11">
        <text>L-threonine + hydrogencarbonate + ATP = L-threonylcarbamoyladenylate + diphosphate + H2O</text>
        <dbReference type="Rhea" id="RHEA:36407"/>
        <dbReference type="ChEBI" id="CHEBI:15377"/>
        <dbReference type="ChEBI" id="CHEBI:17544"/>
        <dbReference type="ChEBI" id="CHEBI:30616"/>
        <dbReference type="ChEBI" id="CHEBI:33019"/>
        <dbReference type="ChEBI" id="CHEBI:57926"/>
        <dbReference type="ChEBI" id="CHEBI:73682"/>
        <dbReference type="EC" id="2.7.7.87"/>
    </reaction>
</comment>
<feature type="domain" description="YrdC-like" evidence="12">
    <location>
        <begin position="10"/>
        <end position="191"/>
    </location>
</feature>
<dbReference type="InterPro" id="IPR017945">
    <property type="entry name" value="DHBP_synth_RibB-like_a/b_dom"/>
</dbReference>
<dbReference type="PATRIC" id="fig|1855411.3.peg.68"/>
<dbReference type="AlphaFoldDB" id="A0A1D8S1Q2"/>
<keyword evidence="6" id="KW-0819">tRNA processing</keyword>
<dbReference type="Gene3D" id="3.90.870.10">
    <property type="entry name" value="DHBP synthase"/>
    <property type="match status" value="1"/>
</dbReference>
<evidence type="ECO:0000256" key="5">
    <source>
        <dbReference type="ARBA" id="ARBA00022679"/>
    </source>
</evidence>
<proteinExistence type="inferred from homology"/>
<evidence type="ECO:0000256" key="7">
    <source>
        <dbReference type="ARBA" id="ARBA00022695"/>
    </source>
</evidence>
<dbReference type="KEGG" id="halh:HTSR_0068"/>
<dbReference type="PANTHER" id="PTHR17490">
    <property type="entry name" value="SUA5"/>
    <property type="match status" value="1"/>
</dbReference>
<dbReference type="SUPFAM" id="SSF55821">
    <property type="entry name" value="YrdC/RibB"/>
    <property type="match status" value="1"/>
</dbReference>
<dbReference type="Proteomes" id="UP000185608">
    <property type="component" value="Chromosome"/>
</dbReference>
<evidence type="ECO:0000256" key="9">
    <source>
        <dbReference type="ARBA" id="ARBA00022840"/>
    </source>
</evidence>
<evidence type="ECO:0000313" key="13">
    <source>
        <dbReference type="EMBL" id="AOW79278.1"/>
    </source>
</evidence>
<accession>A0A1D8S1Q2</accession>
<keyword evidence="9" id="KW-0067">ATP-binding</keyword>
<evidence type="ECO:0000256" key="3">
    <source>
        <dbReference type="ARBA" id="ARBA00012584"/>
    </source>
</evidence>
<evidence type="ECO:0000313" key="14">
    <source>
        <dbReference type="Proteomes" id="UP000185608"/>
    </source>
</evidence>
<evidence type="ECO:0000256" key="10">
    <source>
        <dbReference type="ARBA" id="ARBA00029774"/>
    </source>
</evidence>
<evidence type="ECO:0000256" key="2">
    <source>
        <dbReference type="ARBA" id="ARBA00007663"/>
    </source>
</evidence>
<evidence type="ECO:0000256" key="4">
    <source>
        <dbReference type="ARBA" id="ARBA00022490"/>
    </source>
</evidence>
<keyword evidence="7" id="KW-0548">Nucleotidyltransferase</keyword>
<dbReference type="Pfam" id="PF01300">
    <property type="entry name" value="Sua5_yciO_yrdC"/>
    <property type="match status" value="1"/>
</dbReference>